<reference evidence="7 8" key="1">
    <citation type="submission" date="2018-10" db="EMBL/GenBank/DDBJ databases">
        <title>Brevibacterium genomes from Austrain hard cheese rinds.</title>
        <authorList>
            <person name="Anast J.M."/>
            <person name="Dzieciol M."/>
            <person name="Schultz D.L."/>
            <person name="Mann E."/>
            <person name="Wagner M."/>
            <person name="Schmitz-Esser S."/>
        </authorList>
    </citation>
    <scope>NUCLEOTIDE SEQUENCE [LARGE SCALE GENOMIC DNA]</scope>
    <source>
        <strain evidence="7 8">L261</strain>
    </source>
</reference>
<feature type="domain" description="ABC transporter" evidence="6">
    <location>
        <begin position="9"/>
        <end position="238"/>
    </location>
</feature>
<dbReference type="SMART" id="SM00382">
    <property type="entry name" value="AAA"/>
    <property type="match status" value="1"/>
</dbReference>
<keyword evidence="2" id="KW-0813">Transport</keyword>
<dbReference type="PANTHER" id="PTHR42711:SF19">
    <property type="entry name" value="DOXORUBICIN RESISTANCE ATP-BINDING PROTEIN DRRA"/>
    <property type="match status" value="1"/>
</dbReference>
<evidence type="ECO:0000256" key="5">
    <source>
        <dbReference type="ARBA" id="ARBA00023251"/>
    </source>
</evidence>
<evidence type="ECO:0000313" key="7">
    <source>
        <dbReference type="EMBL" id="TGD38885.1"/>
    </source>
</evidence>
<dbReference type="PROSITE" id="PS50893">
    <property type="entry name" value="ABC_TRANSPORTER_2"/>
    <property type="match status" value="1"/>
</dbReference>
<comment type="caution">
    <text evidence="7">The sequence shown here is derived from an EMBL/GenBank/DDBJ whole genome shotgun (WGS) entry which is preliminary data.</text>
</comment>
<dbReference type="Pfam" id="PF00005">
    <property type="entry name" value="ABC_tran"/>
    <property type="match status" value="1"/>
</dbReference>
<evidence type="ECO:0000256" key="1">
    <source>
        <dbReference type="ARBA" id="ARBA00004202"/>
    </source>
</evidence>
<gene>
    <name evidence="7" type="ORF">EB834_10100</name>
</gene>
<dbReference type="GO" id="GO:0016887">
    <property type="term" value="F:ATP hydrolysis activity"/>
    <property type="evidence" value="ECO:0007669"/>
    <property type="project" value="InterPro"/>
</dbReference>
<name>A0A4Z0KL01_BREAU</name>
<dbReference type="RefSeq" id="WP_098729896.1">
    <property type="nucleotide sequence ID" value="NZ_JABUXX010000033.1"/>
</dbReference>
<accession>A0A4Z0KL01</accession>
<dbReference type="PANTHER" id="PTHR42711">
    <property type="entry name" value="ABC TRANSPORTER ATP-BINDING PROTEIN"/>
    <property type="match status" value="1"/>
</dbReference>
<dbReference type="EMBL" id="RHFF01000008">
    <property type="protein sequence ID" value="TGD38885.1"/>
    <property type="molecule type" value="Genomic_DNA"/>
</dbReference>
<protein>
    <submittedName>
        <fullName evidence="7">ABC transporter ATP-binding protein</fullName>
    </submittedName>
</protein>
<dbReference type="GO" id="GO:0005886">
    <property type="term" value="C:plasma membrane"/>
    <property type="evidence" value="ECO:0007669"/>
    <property type="project" value="UniProtKB-SubCell"/>
</dbReference>
<dbReference type="InterPro" id="IPR027417">
    <property type="entry name" value="P-loop_NTPase"/>
</dbReference>
<proteinExistence type="predicted"/>
<evidence type="ECO:0000313" key="8">
    <source>
        <dbReference type="Proteomes" id="UP000297736"/>
    </source>
</evidence>
<evidence type="ECO:0000256" key="2">
    <source>
        <dbReference type="ARBA" id="ARBA00022448"/>
    </source>
</evidence>
<dbReference type="GO" id="GO:0046677">
    <property type="term" value="P:response to antibiotic"/>
    <property type="evidence" value="ECO:0007669"/>
    <property type="project" value="UniProtKB-KW"/>
</dbReference>
<comment type="subcellular location">
    <subcellularLocation>
        <location evidence="1">Cell membrane</location>
        <topology evidence="1">Peripheral membrane protein</topology>
    </subcellularLocation>
</comment>
<evidence type="ECO:0000259" key="6">
    <source>
        <dbReference type="PROSITE" id="PS50893"/>
    </source>
</evidence>
<keyword evidence="5" id="KW-0046">Antibiotic resistance</keyword>
<evidence type="ECO:0000256" key="3">
    <source>
        <dbReference type="ARBA" id="ARBA00022741"/>
    </source>
</evidence>
<dbReference type="Proteomes" id="UP000297736">
    <property type="component" value="Unassembled WGS sequence"/>
</dbReference>
<dbReference type="CDD" id="cd03230">
    <property type="entry name" value="ABC_DR_subfamily_A"/>
    <property type="match status" value="1"/>
</dbReference>
<evidence type="ECO:0000256" key="4">
    <source>
        <dbReference type="ARBA" id="ARBA00022840"/>
    </source>
</evidence>
<dbReference type="Gene3D" id="3.40.50.300">
    <property type="entry name" value="P-loop containing nucleotide triphosphate hydrolases"/>
    <property type="match status" value="1"/>
</dbReference>
<dbReference type="InterPro" id="IPR003439">
    <property type="entry name" value="ABC_transporter-like_ATP-bd"/>
</dbReference>
<dbReference type="InterPro" id="IPR003593">
    <property type="entry name" value="AAA+_ATPase"/>
</dbReference>
<dbReference type="SUPFAM" id="SSF52540">
    <property type="entry name" value="P-loop containing nucleoside triphosphate hydrolases"/>
    <property type="match status" value="1"/>
</dbReference>
<dbReference type="InterPro" id="IPR050763">
    <property type="entry name" value="ABC_transporter_ATP-binding"/>
</dbReference>
<dbReference type="GO" id="GO:0005524">
    <property type="term" value="F:ATP binding"/>
    <property type="evidence" value="ECO:0007669"/>
    <property type="project" value="UniProtKB-KW"/>
</dbReference>
<sequence>MNTSTESAVRLRELTKNFGDFTAVDAIDLSVEAGSFYGIVGPNGAGKSTTLSMIAGLLAPTAGTVSLAGFDIVREREQALGTLGIMLEGLSLPERLTGAELLEYTAGLRGMDTRWQERSDDLLTILELDRAPNTLIVDYSTGMRKKIGLAVALLHRPKVLVLDEPFEAIDPISAHSIEALLRQYVTGGGTVLLSSHNMDVIERTCTRVALMSRGRILSDGTIAEVAAGRTLNAAFVEFIGVAPQRELDWLS</sequence>
<keyword evidence="3" id="KW-0547">Nucleotide-binding</keyword>
<dbReference type="AlphaFoldDB" id="A0A4Z0KL01"/>
<keyword evidence="4 7" id="KW-0067">ATP-binding</keyword>
<organism evidence="7 8">
    <name type="scientific">Brevibacterium aurantiacum</name>
    <dbReference type="NCBI Taxonomy" id="273384"/>
    <lineage>
        <taxon>Bacteria</taxon>
        <taxon>Bacillati</taxon>
        <taxon>Actinomycetota</taxon>
        <taxon>Actinomycetes</taxon>
        <taxon>Micrococcales</taxon>
        <taxon>Brevibacteriaceae</taxon>
        <taxon>Brevibacterium</taxon>
    </lineage>
</organism>